<comment type="caution">
    <text evidence="5">The sequence shown here is derived from an EMBL/GenBank/DDBJ whole genome shotgun (WGS) entry which is preliminary data.</text>
</comment>
<dbReference type="InterPro" id="IPR036390">
    <property type="entry name" value="WH_DNA-bd_sf"/>
</dbReference>
<evidence type="ECO:0000313" key="6">
    <source>
        <dbReference type="Proteomes" id="UP000236023"/>
    </source>
</evidence>
<keyword evidence="3" id="KW-0804">Transcription</keyword>
<keyword evidence="2" id="KW-0238">DNA-binding</keyword>
<dbReference type="InterPro" id="IPR008920">
    <property type="entry name" value="TF_FadR/GntR_C"/>
</dbReference>
<dbReference type="SMART" id="SM00345">
    <property type="entry name" value="HTH_GNTR"/>
    <property type="match status" value="1"/>
</dbReference>
<evidence type="ECO:0000259" key="4">
    <source>
        <dbReference type="PROSITE" id="PS50949"/>
    </source>
</evidence>
<dbReference type="InterPro" id="IPR011711">
    <property type="entry name" value="GntR_C"/>
</dbReference>
<dbReference type="SUPFAM" id="SSF48008">
    <property type="entry name" value="GntR ligand-binding domain-like"/>
    <property type="match status" value="1"/>
</dbReference>
<dbReference type="Proteomes" id="UP000236023">
    <property type="component" value="Unassembled WGS sequence"/>
</dbReference>
<dbReference type="Gene3D" id="1.20.120.530">
    <property type="entry name" value="GntR ligand-binding domain-like"/>
    <property type="match status" value="1"/>
</dbReference>
<protein>
    <submittedName>
        <fullName evidence="5">GntR family transcriptional regulator</fullName>
    </submittedName>
</protein>
<dbReference type="SMART" id="SM00895">
    <property type="entry name" value="FCD"/>
    <property type="match status" value="1"/>
</dbReference>
<feature type="domain" description="HTH gntR-type" evidence="4">
    <location>
        <begin position="16"/>
        <end position="83"/>
    </location>
</feature>
<gene>
    <name evidence="5" type="ORF">CXK94_16560</name>
</gene>
<reference evidence="5 6" key="1">
    <citation type="submission" date="2018-01" db="EMBL/GenBank/DDBJ databases">
        <title>Denitrification phenotypes of diverse strains of Pseudomonas stutzeri.</title>
        <authorList>
            <person name="Milligan D.A."/>
            <person name="Bergaust L."/>
            <person name="Bakken L.R."/>
            <person name="Frostegard A."/>
        </authorList>
    </citation>
    <scope>NUCLEOTIDE SEQUENCE [LARGE SCALE GENOMIC DNA]</scope>
    <source>
        <strain evidence="5 6">24a75</strain>
    </source>
</reference>
<accession>A0A2N8SY50</accession>
<dbReference type="PRINTS" id="PR00035">
    <property type="entry name" value="HTHGNTR"/>
</dbReference>
<evidence type="ECO:0000256" key="2">
    <source>
        <dbReference type="ARBA" id="ARBA00023125"/>
    </source>
</evidence>
<dbReference type="GO" id="GO:0003700">
    <property type="term" value="F:DNA-binding transcription factor activity"/>
    <property type="evidence" value="ECO:0007669"/>
    <property type="project" value="InterPro"/>
</dbReference>
<dbReference type="PROSITE" id="PS50949">
    <property type="entry name" value="HTH_GNTR"/>
    <property type="match status" value="1"/>
</dbReference>
<dbReference type="SUPFAM" id="SSF46785">
    <property type="entry name" value="Winged helix' DNA-binding domain"/>
    <property type="match status" value="1"/>
</dbReference>
<evidence type="ECO:0000256" key="1">
    <source>
        <dbReference type="ARBA" id="ARBA00023015"/>
    </source>
</evidence>
<evidence type="ECO:0000256" key="3">
    <source>
        <dbReference type="ARBA" id="ARBA00023163"/>
    </source>
</evidence>
<keyword evidence="1" id="KW-0805">Transcription regulation</keyword>
<dbReference type="Gene3D" id="1.10.10.10">
    <property type="entry name" value="Winged helix-like DNA-binding domain superfamily/Winged helix DNA-binding domain"/>
    <property type="match status" value="1"/>
</dbReference>
<organism evidence="5 6">
    <name type="scientific">Stutzerimonas stutzeri</name>
    <name type="common">Pseudomonas stutzeri</name>
    <dbReference type="NCBI Taxonomy" id="316"/>
    <lineage>
        <taxon>Bacteria</taxon>
        <taxon>Pseudomonadati</taxon>
        <taxon>Pseudomonadota</taxon>
        <taxon>Gammaproteobacteria</taxon>
        <taxon>Pseudomonadales</taxon>
        <taxon>Pseudomonadaceae</taxon>
        <taxon>Stutzerimonas</taxon>
    </lineage>
</organism>
<dbReference type="AlphaFoldDB" id="A0A2N8SY50"/>
<dbReference type="InterPro" id="IPR000524">
    <property type="entry name" value="Tscrpt_reg_HTH_GntR"/>
</dbReference>
<dbReference type="RefSeq" id="WP_102895154.1">
    <property type="nucleotide sequence ID" value="NZ_JAMOHU010000043.1"/>
</dbReference>
<dbReference type="CDD" id="cd07377">
    <property type="entry name" value="WHTH_GntR"/>
    <property type="match status" value="1"/>
</dbReference>
<dbReference type="Pfam" id="PF00392">
    <property type="entry name" value="GntR"/>
    <property type="match status" value="1"/>
</dbReference>
<proteinExistence type="predicted"/>
<dbReference type="PANTHER" id="PTHR43537">
    <property type="entry name" value="TRANSCRIPTIONAL REGULATOR, GNTR FAMILY"/>
    <property type="match status" value="1"/>
</dbReference>
<dbReference type="PANTHER" id="PTHR43537:SF50">
    <property type="entry name" value="TRANSCRIPTIONAL REGULATORY PROTEIN"/>
    <property type="match status" value="1"/>
</dbReference>
<dbReference type="InterPro" id="IPR036388">
    <property type="entry name" value="WH-like_DNA-bd_sf"/>
</dbReference>
<dbReference type="EMBL" id="POUT01000009">
    <property type="protein sequence ID" value="PNG07421.1"/>
    <property type="molecule type" value="Genomic_DNA"/>
</dbReference>
<name>A0A2N8SY50_STUST</name>
<dbReference type="Pfam" id="PF07729">
    <property type="entry name" value="FCD"/>
    <property type="match status" value="1"/>
</dbReference>
<evidence type="ECO:0000313" key="5">
    <source>
        <dbReference type="EMBL" id="PNG07421.1"/>
    </source>
</evidence>
<dbReference type="GO" id="GO:0003677">
    <property type="term" value="F:DNA binding"/>
    <property type="evidence" value="ECO:0007669"/>
    <property type="project" value="UniProtKB-KW"/>
</dbReference>
<sequence length="228" mass="26065">MTLPVQETSVEKIQHKILYLEAANRIRDLIEHGGLVAGEKISEKRLCEKFGISRTPLREALKVLTSEGLVEILPNRGARVSLLTLSDVEHTYDVMGALEGLAGETACRHLDDDELAHICALHQQMVGHYQRKELQAYFQANQQIHECILQASRNPILLEMYNNLSQRIKRIRYTMEMHEAFWRKAMNEHEEMIEALRDRDGKRLGDILRGHLSHKLEAVNLAGVISPD</sequence>